<sequence>MNHGIIRWSMSFTGYRSVDGTGVNVISFEEINADHPYGSCFKNPDNLFIDGAMGTGQNFVTNFKTNKTLNGPGVLSFHKLNFSGVLNFVPGPAGQELP</sequence>
<proteinExistence type="predicted"/>
<organism evidence="1 2">
    <name type="scientific">Funneliformis geosporum</name>
    <dbReference type="NCBI Taxonomy" id="1117311"/>
    <lineage>
        <taxon>Eukaryota</taxon>
        <taxon>Fungi</taxon>
        <taxon>Fungi incertae sedis</taxon>
        <taxon>Mucoromycota</taxon>
        <taxon>Glomeromycotina</taxon>
        <taxon>Glomeromycetes</taxon>
        <taxon>Glomerales</taxon>
        <taxon>Glomeraceae</taxon>
        <taxon>Funneliformis</taxon>
    </lineage>
</organism>
<evidence type="ECO:0000313" key="2">
    <source>
        <dbReference type="Proteomes" id="UP001153678"/>
    </source>
</evidence>
<comment type="caution">
    <text evidence="1">The sequence shown here is derived from an EMBL/GenBank/DDBJ whole genome shotgun (WGS) entry which is preliminary data.</text>
</comment>
<reference evidence="1" key="1">
    <citation type="submission" date="2022-08" db="EMBL/GenBank/DDBJ databases">
        <authorList>
            <person name="Kallberg Y."/>
            <person name="Tangrot J."/>
            <person name="Rosling A."/>
        </authorList>
    </citation>
    <scope>NUCLEOTIDE SEQUENCE</scope>
    <source>
        <strain evidence="1">Wild A</strain>
    </source>
</reference>
<gene>
    <name evidence="1" type="ORF">FWILDA_LOCUS13876</name>
</gene>
<dbReference type="Proteomes" id="UP001153678">
    <property type="component" value="Unassembled WGS sequence"/>
</dbReference>
<protein>
    <submittedName>
        <fullName evidence="1">7797_t:CDS:1</fullName>
    </submittedName>
</protein>
<dbReference type="EMBL" id="CAMKVN010005556">
    <property type="protein sequence ID" value="CAI2189027.1"/>
    <property type="molecule type" value="Genomic_DNA"/>
</dbReference>
<accession>A0A9W4T1G0</accession>
<feature type="non-terminal residue" evidence="1">
    <location>
        <position position="98"/>
    </location>
</feature>
<keyword evidence="2" id="KW-1185">Reference proteome</keyword>
<evidence type="ECO:0000313" key="1">
    <source>
        <dbReference type="EMBL" id="CAI2189027.1"/>
    </source>
</evidence>
<name>A0A9W4T1G0_9GLOM</name>
<dbReference type="AlphaFoldDB" id="A0A9W4T1G0"/>